<evidence type="ECO:0000256" key="9">
    <source>
        <dbReference type="RuleBase" id="RU361156"/>
    </source>
</evidence>
<feature type="chain" id="PRO_5036514644" description="Carboxypeptidase" evidence="9">
    <location>
        <begin position="17"/>
        <end position="473"/>
    </location>
</feature>
<dbReference type="EMBL" id="CM035416">
    <property type="protein sequence ID" value="KAH7426054.1"/>
    <property type="molecule type" value="Genomic_DNA"/>
</dbReference>
<evidence type="ECO:0000256" key="1">
    <source>
        <dbReference type="ARBA" id="ARBA00004613"/>
    </source>
</evidence>
<keyword evidence="3" id="KW-0964">Secreted</keyword>
<name>A0A8T2TUH4_CERRI</name>
<evidence type="ECO:0000256" key="4">
    <source>
        <dbReference type="ARBA" id="ARBA00022645"/>
    </source>
</evidence>
<dbReference type="Pfam" id="PF00450">
    <property type="entry name" value="Peptidase_S10"/>
    <property type="match status" value="1"/>
</dbReference>
<comment type="caution">
    <text evidence="10">The sequence shown here is derived from an EMBL/GenBank/DDBJ whole genome shotgun (WGS) entry which is preliminary data.</text>
</comment>
<reference evidence="10" key="1">
    <citation type="submission" date="2021-08" db="EMBL/GenBank/DDBJ databases">
        <title>WGS assembly of Ceratopteris richardii.</title>
        <authorList>
            <person name="Marchant D.B."/>
            <person name="Chen G."/>
            <person name="Jenkins J."/>
            <person name="Shu S."/>
            <person name="Leebens-Mack J."/>
            <person name="Grimwood J."/>
            <person name="Schmutz J."/>
            <person name="Soltis P."/>
            <person name="Soltis D."/>
            <person name="Chen Z.-H."/>
        </authorList>
    </citation>
    <scope>NUCLEOTIDE SEQUENCE</scope>
    <source>
        <strain evidence="10">Whitten #5841</strain>
        <tissue evidence="10">Leaf</tissue>
    </source>
</reference>
<dbReference type="EMBL" id="CM035416">
    <property type="protein sequence ID" value="KAH7426058.1"/>
    <property type="molecule type" value="Genomic_DNA"/>
</dbReference>
<dbReference type="OrthoDB" id="443318at2759"/>
<dbReference type="FunFam" id="3.40.50.1820:FF:000030">
    <property type="entry name" value="Carboxypeptidase"/>
    <property type="match status" value="1"/>
</dbReference>
<evidence type="ECO:0000256" key="3">
    <source>
        <dbReference type="ARBA" id="ARBA00022525"/>
    </source>
</evidence>
<dbReference type="Gene3D" id="3.40.50.1820">
    <property type="entry name" value="alpha/beta hydrolase"/>
    <property type="match status" value="1"/>
</dbReference>
<dbReference type="GO" id="GO:0006508">
    <property type="term" value="P:proteolysis"/>
    <property type="evidence" value="ECO:0007669"/>
    <property type="project" value="UniProtKB-KW"/>
</dbReference>
<keyword evidence="6 9" id="KW-0378">Hydrolase</keyword>
<keyword evidence="9" id="KW-0645">Protease</keyword>
<dbReference type="PROSITE" id="PS00131">
    <property type="entry name" value="CARBOXYPEPT_SER_SER"/>
    <property type="match status" value="1"/>
</dbReference>
<comment type="subcellular location">
    <subcellularLocation>
        <location evidence="1">Secreted</location>
    </subcellularLocation>
</comment>
<dbReference type="EC" id="3.4.16.-" evidence="9"/>
<dbReference type="Proteomes" id="UP000825935">
    <property type="component" value="Chromosome 11"/>
</dbReference>
<keyword evidence="4 9" id="KW-0121">Carboxypeptidase</keyword>
<sequence length="473" mass="52568">MARLLLSFIFVTFAYVLHDGRLIAQAAPSSQLIEHLPGQPDVGFKQYSGYVTVNASAGRALFYYFAEVDANPFHKHHATDYPVTLWLNGGPGCSSIGGGAFTELGPFFPRSDGRGLRKNKYSWNKVTNIIFLESPAGVGWSYSNTTTDYTSFGDAKTAEDSLAFLLGWLQLFPEYKENDFYITGESYAGHYVPQLASLMLSYKGPDGFKFNLKGIAIGNPLLQLAVDAASTYDYLWSHGIISDLVYDDIVSHCNFEDYTLSSPSNNVSSSCNSSLQDANNELGDYVNNYDVTLDVCYPSLVQQELLLRKKVAHISNGVDVCITSERTFYFNMPEVQQALHANFTTLGYPWSMCSGVLQYHLEDANIDMLPSLRALHIQGIRILIFSGDQDSVVPFIGTRSLVRQLAGSLRLRASVPYSAWYDRRQVGGWTVQYGKNLTFATVRGAAHMVPYSQPSRALTMFRNFLGGRKLPTQ</sequence>
<evidence type="ECO:0000256" key="8">
    <source>
        <dbReference type="ARBA" id="ARBA00023180"/>
    </source>
</evidence>
<accession>A0A8T2TUH4</accession>
<evidence type="ECO:0000256" key="6">
    <source>
        <dbReference type="ARBA" id="ARBA00022801"/>
    </source>
</evidence>
<comment type="similarity">
    <text evidence="2 9">Belongs to the peptidase S10 family.</text>
</comment>
<dbReference type="InterPro" id="IPR029058">
    <property type="entry name" value="AB_hydrolase_fold"/>
</dbReference>
<dbReference type="SUPFAM" id="SSF53474">
    <property type="entry name" value="alpha/beta-Hydrolases"/>
    <property type="match status" value="1"/>
</dbReference>
<dbReference type="PANTHER" id="PTHR11802:SF20">
    <property type="entry name" value="SERINE CARBOXYPEPTIDASE-LIKE 41-RELATED"/>
    <property type="match status" value="1"/>
</dbReference>
<keyword evidence="8" id="KW-0325">Glycoprotein</keyword>
<evidence type="ECO:0000313" key="11">
    <source>
        <dbReference type="Proteomes" id="UP000825935"/>
    </source>
</evidence>
<keyword evidence="7" id="KW-1015">Disulfide bond</keyword>
<feature type="signal peptide" evidence="9">
    <location>
        <begin position="1"/>
        <end position="16"/>
    </location>
</feature>
<dbReference type="Gene3D" id="3.40.50.11320">
    <property type="match status" value="1"/>
</dbReference>
<evidence type="ECO:0000256" key="5">
    <source>
        <dbReference type="ARBA" id="ARBA00022729"/>
    </source>
</evidence>
<dbReference type="EMBL" id="CM035416">
    <property type="protein sequence ID" value="KAH7426057.1"/>
    <property type="molecule type" value="Genomic_DNA"/>
</dbReference>
<dbReference type="PRINTS" id="PR00724">
    <property type="entry name" value="CRBOXYPTASEC"/>
</dbReference>
<dbReference type="OMA" id="CMTYERY"/>
<organism evidence="10 11">
    <name type="scientific">Ceratopteris richardii</name>
    <name type="common">Triangle waterfern</name>
    <dbReference type="NCBI Taxonomy" id="49495"/>
    <lineage>
        <taxon>Eukaryota</taxon>
        <taxon>Viridiplantae</taxon>
        <taxon>Streptophyta</taxon>
        <taxon>Embryophyta</taxon>
        <taxon>Tracheophyta</taxon>
        <taxon>Polypodiopsida</taxon>
        <taxon>Polypodiidae</taxon>
        <taxon>Polypodiales</taxon>
        <taxon>Pteridineae</taxon>
        <taxon>Pteridaceae</taxon>
        <taxon>Parkerioideae</taxon>
        <taxon>Ceratopteris</taxon>
    </lineage>
</organism>
<evidence type="ECO:0000256" key="7">
    <source>
        <dbReference type="ARBA" id="ARBA00023157"/>
    </source>
</evidence>
<dbReference type="InterPro" id="IPR001563">
    <property type="entry name" value="Peptidase_S10"/>
</dbReference>
<keyword evidence="11" id="KW-1185">Reference proteome</keyword>
<dbReference type="Gene3D" id="6.10.250.940">
    <property type="match status" value="1"/>
</dbReference>
<dbReference type="GO" id="GO:0005576">
    <property type="term" value="C:extracellular region"/>
    <property type="evidence" value="ECO:0007669"/>
    <property type="project" value="UniProtKB-SubCell"/>
</dbReference>
<dbReference type="GO" id="GO:0004185">
    <property type="term" value="F:serine-type carboxypeptidase activity"/>
    <property type="evidence" value="ECO:0007669"/>
    <property type="project" value="UniProtKB-UniRule"/>
</dbReference>
<dbReference type="AlphaFoldDB" id="A0A8T2TUH4"/>
<proteinExistence type="inferred from homology"/>
<dbReference type="FunFam" id="3.40.50.11320:FF:000002">
    <property type="entry name" value="Carboxypeptidase"/>
    <property type="match status" value="1"/>
</dbReference>
<evidence type="ECO:0000313" key="10">
    <source>
        <dbReference type="EMBL" id="KAH7426058.1"/>
    </source>
</evidence>
<keyword evidence="5 9" id="KW-0732">Signal</keyword>
<gene>
    <name evidence="10" type="ORF">KP509_11G082900</name>
</gene>
<dbReference type="InterPro" id="IPR018202">
    <property type="entry name" value="Ser_caboxypep_ser_AS"/>
</dbReference>
<evidence type="ECO:0000256" key="2">
    <source>
        <dbReference type="ARBA" id="ARBA00009431"/>
    </source>
</evidence>
<protein>
    <recommendedName>
        <fullName evidence="9">Carboxypeptidase</fullName>
        <ecNumber evidence="9">3.4.16.-</ecNumber>
    </recommendedName>
</protein>
<dbReference type="PANTHER" id="PTHR11802">
    <property type="entry name" value="SERINE PROTEASE FAMILY S10 SERINE CARBOXYPEPTIDASE"/>
    <property type="match status" value="1"/>
</dbReference>
<dbReference type="EMBL" id="CM035416">
    <property type="protein sequence ID" value="KAH7426056.1"/>
    <property type="molecule type" value="Genomic_DNA"/>
</dbReference>